<evidence type="ECO:0000313" key="2">
    <source>
        <dbReference type="Proteomes" id="UP000799324"/>
    </source>
</evidence>
<keyword evidence="2" id="KW-1185">Reference proteome</keyword>
<gene>
    <name evidence="1" type="ORF">K491DRAFT_605687</name>
</gene>
<organism evidence="1 2">
    <name type="scientific">Lophiostoma macrostomum CBS 122681</name>
    <dbReference type="NCBI Taxonomy" id="1314788"/>
    <lineage>
        <taxon>Eukaryota</taxon>
        <taxon>Fungi</taxon>
        <taxon>Dikarya</taxon>
        <taxon>Ascomycota</taxon>
        <taxon>Pezizomycotina</taxon>
        <taxon>Dothideomycetes</taxon>
        <taxon>Pleosporomycetidae</taxon>
        <taxon>Pleosporales</taxon>
        <taxon>Lophiostomataceae</taxon>
        <taxon>Lophiostoma</taxon>
    </lineage>
</organism>
<dbReference type="EMBL" id="MU004411">
    <property type="protein sequence ID" value="KAF2652064.1"/>
    <property type="molecule type" value="Genomic_DNA"/>
</dbReference>
<dbReference type="OrthoDB" id="4596934at2759"/>
<sequence length="53" mass="6266">MPAPQCNHTYQRIKSDSNLILWRCSACHSGPHWWIYQCTQCRTVRCQNCTNKP</sequence>
<evidence type="ECO:0000313" key="1">
    <source>
        <dbReference type="EMBL" id="KAF2652064.1"/>
    </source>
</evidence>
<protein>
    <submittedName>
        <fullName evidence="1">Uncharacterized protein</fullName>
    </submittedName>
</protein>
<name>A0A6A6T0J5_9PLEO</name>
<reference evidence="1" key="1">
    <citation type="journal article" date="2020" name="Stud. Mycol.">
        <title>101 Dothideomycetes genomes: a test case for predicting lifestyles and emergence of pathogens.</title>
        <authorList>
            <person name="Haridas S."/>
            <person name="Albert R."/>
            <person name="Binder M."/>
            <person name="Bloem J."/>
            <person name="Labutti K."/>
            <person name="Salamov A."/>
            <person name="Andreopoulos B."/>
            <person name="Baker S."/>
            <person name="Barry K."/>
            <person name="Bills G."/>
            <person name="Bluhm B."/>
            <person name="Cannon C."/>
            <person name="Castanera R."/>
            <person name="Culley D."/>
            <person name="Daum C."/>
            <person name="Ezra D."/>
            <person name="Gonzalez J."/>
            <person name="Henrissat B."/>
            <person name="Kuo A."/>
            <person name="Liang C."/>
            <person name="Lipzen A."/>
            <person name="Lutzoni F."/>
            <person name="Magnuson J."/>
            <person name="Mondo S."/>
            <person name="Nolan M."/>
            <person name="Ohm R."/>
            <person name="Pangilinan J."/>
            <person name="Park H.-J."/>
            <person name="Ramirez L."/>
            <person name="Alfaro M."/>
            <person name="Sun H."/>
            <person name="Tritt A."/>
            <person name="Yoshinaga Y."/>
            <person name="Zwiers L.-H."/>
            <person name="Turgeon B."/>
            <person name="Goodwin S."/>
            <person name="Spatafora J."/>
            <person name="Crous P."/>
            <person name="Grigoriev I."/>
        </authorList>
    </citation>
    <scope>NUCLEOTIDE SEQUENCE</scope>
    <source>
        <strain evidence="1">CBS 122681</strain>
    </source>
</reference>
<accession>A0A6A6T0J5</accession>
<dbReference type="Proteomes" id="UP000799324">
    <property type="component" value="Unassembled WGS sequence"/>
</dbReference>
<dbReference type="AlphaFoldDB" id="A0A6A6T0J5"/>
<proteinExistence type="predicted"/>